<feature type="domain" description="Arrestin C-terminal-like" evidence="2">
    <location>
        <begin position="166"/>
        <end position="304"/>
    </location>
</feature>
<accession>A0ABR2VZB3</accession>
<dbReference type="Pfam" id="PF02752">
    <property type="entry name" value="Arrestin_C"/>
    <property type="match status" value="1"/>
</dbReference>
<dbReference type="SUPFAM" id="SSF81296">
    <property type="entry name" value="E set domains"/>
    <property type="match status" value="1"/>
</dbReference>
<dbReference type="PANTHER" id="PTHR11188:SF17">
    <property type="entry name" value="FI21816P1"/>
    <property type="match status" value="1"/>
</dbReference>
<dbReference type="InterPro" id="IPR014756">
    <property type="entry name" value="Ig_E-set"/>
</dbReference>
<dbReference type="Gene3D" id="2.60.40.640">
    <property type="match status" value="2"/>
</dbReference>
<dbReference type="InterPro" id="IPR011022">
    <property type="entry name" value="Arrestin_C-like"/>
</dbReference>
<evidence type="ECO:0000256" key="1">
    <source>
        <dbReference type="SAM" id="MobiDB-lite"/>
    </source>
</evidence>
<dbReference type="SMART" id="SM01017">
    <property type="entry name" value="Arrestin_C"/>
    <property type="match status" value="1"/>
</dbReference>
<protein>
    <recommendedName>
        <fullName evidence="2">Arrestin C-terminal-like domain-containing protein</fullName>
    </recommendedName>
</protein>
<proteinExistence type="predicted"/>
<evidence type="ECO:0000313" key="4">
    <source>
        <dbReference type="Proteomes" id="UP001479436"/>
    </source>
</evidence>
<evidence type="ECO:0000259" key="2">
    <source>
        <dbReference type="SMART" id="SM01017"/>
    </source>
</evidence>
<dbReference type="Pfam" id="PF00339">
    <property type="entry name" value="Arrestin_N"/>
    <property type="match status" value="1"/>
</dbReference>
<feature type="region of interest" description="Disordered" evidence="1">
    <location>
        <begin position="347"/>
        <end position="367"/>
    </location>
</feature>
<dbReference type="PANTHER" id="PTHR11188">
    <property type="entry name" value="ARRESTIN DOMAIN CONTAINING PROTEIN"/>
    <property type="match status" value="1"/>
</dbReference>
<comment type="caution">
    <text evidence="3">The sequence shown here is derived from an EMBL/GenBank/DDBJ whole genome shotgun (WGS) entry which is preliminary data.</text>
</comment>
<dbReference type="InterPro" id="IPR011021">
    <property type="entry name" value="Arrestin-like_N"/>
</dbReference>
<dbReference type="InterPro" id="IPR050357">
    <property type="entry name" value="Arrestin_domain-protein"/>
</dbReference>
<keyword evidence="4" id="KW-1185">Reference proteome</keyword>
<dbReference type="InterPro" id="IPR014752">
    <property type="entry name" value="Arrestin-like_C"/>
</dbReference>
<organism evidence="3 4">
    <name type="scientific">Basidiobolus ranarum</name>
    <dbReference type="NCBI Taxonomy" id="34480"/>
    <lineage>
        <taxon>Eukaryota</taxon>
        <taxon>Fungi</taxon>
        <taxon>Fungi incertae sedis</taxon>
        <taxon>Zoopagomycota</taxon>
        <taxon>Entomophthoromycotina</taxon>
        <taxon>Basidiobolomycetes</taxon>
        <taxon>Basidiobolales</taxon>
        <taxon>Basidiobolaceae</taxon>
        <taxon>Basidiobolus</taxon>
    </lineage>
</organism>
<evidence type="ECO:0000313" key="3">
    <source>
        <dbReference type="EMBL" id="KAK9711274.1"/>
    </source>
</evidence>
<sequence>MSPPTIDIRLEHEFIIFNGTASESVGSVLRGAFVLTFPDSLKVKSIKLMLEGKLRIFWPTVLNTPQVKSFRQRVFSHNWTFMESTQFLSQTVQAGTYTYDFMLPLSGQLPETIHSQHGGIVYTLRGVVERPAFCNNYVIEKEVVIKRYASPSNTELMHSTIVSDVWNEKLFFEIFIPMAGYGVGETIPVRFRLQSLSKDLKLRGVGCLLKEYTTYNSPLIGFSKTTSRLIDQSLDDFFPDQEEAWGKMLYFVVPKDPRSVQPDCETDSIVVKHKLKLKIEFEEYPKCIRIILAAVPVIIIATSAGDLFNELPRYQASFERRFSVISLPPAYDNSVARKSISAGMSGIPLPNRQARGSRSGSYSVLQS</sequence>
<dbReference type="EMBL" id="JASJQH010007294">
    <property type="protein sequence ID" value="KAK9711274.1"/>
    <property type="molecule type" value="Genomic_DNA"/>
</dbReference>
<gene>
    <name evidence="3" type="ORF">K7432_007958</name>
</gene>
<name>A0ABR2VZB3_9FUNG</name>
<feature type="compositionally biased region" description="Polar residues" evidence="1">
    <location>
        <begin position="354"/>
        <end position="367"/>
    </location>
</feature>
<reference evidence="3 4" key="1">
    <citation type="submission" date="2023-04" db="EMBL/GenBank/DDBJ databases">
        <title>Genome of Basidiobolus ranarum AG-B5.</title>
        <authorList>
            <person name="Stajich J.E."/>
            <person name="Carter-House D."/>
            <person name="Gryganskyi A."/>
        </authorList>
    </citation>
    <scope>NUCLEOTIDE SEQUENCE [LARGE SCALE GENOMIC DNA]</scope>
    <source>
        <strain evidence="3 4">AG-B5</strain>
    </source>
</reference>
<dbReference type="Proteomes" id="UP001479436">
    <property type="component" value="Unassembled WGS sequence"/>
</dbReference>